<dbReference type="Pfam" id="PF12833">
    <property type="entry name" value="HTH_18"/>
    <property type="match status" value="1"/>
</dbReference>
<dbReference type="InterPro" id="IPR018062">
    <property type="entry name" value="HTH_AraC-typ_CS"/>
</dbReference>
<gene>
    <name evidence="6" type="ORF">SAMN05444169_8779</name>
</gene>
<dbReference type="PROSITE" id="PS50112">
    <property type="entry name" value="PAS"/>
    <property type="match status" value="1"/>
</dbReference>
<dbReference type="PANTHER" id="PTHR46796">
    <property type="entry name" value="HTH-TYPE TRANSCRIPTIONAL ACTIVATOR RHAS-RELATED"/>
    <property type="match status" value="1"/>
</dbReference>
<feature type="domain" description="PAS" evidence="5">
    <location>
        <begin position="297"/>
        <end position="326"/>
    </location>
</feature>
<dbReference type="InterPro" id="IPR035418">
    <property type="entry name" value="AraC-bd_2"/>
</dbReference>
<dbReference type="OrthoDB" id="4601794at2"/>
<keyword evidence="2" id="KW-0238">DNA-binding</keyword>
<keyword evidence="3" id="KW-0804">Transcription</keyword>
<dbReference type="InterPro" id="IPR000014">
    <property type="entry name" value="PAS"/>
</dbReference>
<evidence type="ECO:0000259" key="5">
    <source>
        <dbReference type="PROSITE" id="PS50112"/>
    </source>
</evidence>
<dbReference type="SUPFAM" id="SSF46689">
    <property type="entry name" value="Homeodomain-like"/>
    <property type="match status" value="1"/>
</dbReference>
<proteinExistence type="predicted"/>
<dbReference type="InterPro" id="IPR050204">
    <property type="entry name" value="AraC_XylS_family_regulators"/>
</dbReference>
<evidence type="ECO:0000256" key="1">
    <source>
        <dbReference type="ARBA" id="ARBA00023015"/>
    </source>
</evidence>
<dbReference type="SMART" id="SM00342">
    <property type="entry name" value="HTH_ARAC"/>
    <property type="match status" value="1"/>
</dbReference>
<accession>A0A1M5UZF5</accession>
<keyword evidence="1" id="KW-0805">Transcription regulation</keyword>
<evidence type="ECO:0000256" key="2">
    <source>
        <dbReference type="ARBA" id="ARBA00023125"/>
    </source>
</evidence>
<evidence type="ECO:0000256" key="3">
    <source>
        <dbReference type="ARBA" id="ARBA00023163"/>
    </source>
</evidence>
<dbReference type="InterPro" id="IPR009057">
    <property type="entry name" value="Homeodomain-like_sf"/>
</dbReference>
<protein>
    <submittedName>
        <fullName evidence="6">Transcriptional regulator, AraC family</fullName>
    </submittedName>
</protein>
<evidence type="ECO:0000313" key="6">
    <source>
        <dbReference type="EMBL" id="SHH68427.1"/>
    </source>
</evidence>
<evidence type="ECO:0000259" key="4">
    <source>
        <dbReference type="PROSITE" id="PS01124"/>
    </source>
</evidence>
<dbReference type="EMBL" id="LT670818">
    <property type="protein sequence ID" value="SHH68427.1"/>
    <property type="molecule type" value="Genomic_DNA"/>
</dbReference>
<dbReference type="Gene3D" id="1.10.10.60">
    <property type="entry name" value="Homeodomain-like"/>
    <property type="match status" value="1"/>
</dbReference>
<dbReference type="PROSITE" id="PS01124">
    <property type="entry name" value="HTH_ARAC_FAMILY_2"/>
    <property type="match status" value="1"/>
</dbReference>
<dbReference type="AlphaFoldDB" id="A0A1M5UZF5"/>
<dbReference type="RefSeq" id="WP_079572287.1">
    <property type="nucleotide sequence ID" value="NZ_LT670818.1"/>
</dbReference>
<organism evidence="6 7">
    <name type="scientific">Bradyrhizobium erythrophlei</name>
    <dbReference type="NCBI Taxonomy" id="1437360"/>
    <lineage>
        <taxon>Bacteria</taxon>
        <taxon>Pseudomonadati</taxon>
        <taxon>Pseudomonadota</taxon>
        <taxon>Alphaproteobacteria</taxon>
        <taxon>Hyphomicrobiales</taxon>
        <taxon>Nitrobacteraceae</taxon>
        <taxon>Bradyrhizobium</taxon>
    </lineage>
</organism>
<dbReference type="PROSITE" id="PS00041">
    <property type="entry name" value="HTH_ARAC_FAMILY_1"/>
    <property type="match status" value="1"/>
</dbReference>
<dbReference type="GO" id="GO:0043565">
    <property type="term" value="F:sequence-specific DNA binding"/>
    <property type="evidence" value="ECO:0007669"/>
    <property type="project" value="InterPro"/>
</dbReference>
<dbReference type="PRINTS" id="PR00032">
    <property type="entry name" value="HTHARAC"/>
</dbReference>
<dbReference type="Proteomes" id="UP000190675">
    <property type="component" value="Chromosome I"/>
</dbReference>
<dbReference type="InterPro" id="IPR020449">
    <property type="entry name" value="Tscrpt_reg_AraC-type_HTH"/>
</dbReference>
<sequence>MTETCARIVEFSTDFLPEEDRIAYWREHYGHVMLRVDLEPAKDVTFQACMTSLSLPGLQLIEGSASPARISRTGQYLADGNDDAVLAINQTGIASVWSGGREQILREQEAILLLGNEPTSFQRTCPGRSFTLRVPRALLRSIVADADDAAMRVIPRNRAALGLLSRYAGWLLRVGTSLDPELLNLSVRHIQDVLALTLGAANDFKEVARTRGLRAARLKLAKAYIIEQSHRRQISVGGVAAHLCVTPRYLQRLFEEDGTTFSEFLVTQRLAQAHRRLCEHESIHAAISTIAYDVGFGDLSYFNRRFRRLYGLTPREVRGDGMINRS</sequence>
<evidence type="ECO:0000313" key="7">
    <source>
        <dbReference type="Proteomes" id="UP000190675"/>
    </source>
</evidence>
<reference evidence="6 7" key="1">
    <citation type="submission" date="2016-11" db="EMBL/GenBank/DDBJ databases">
        <authorList>
            <person name="Jaros S."/>
            <person name="Januszkiewicz K."/>
            <person name="Wedrychowicz H."/>
        </authorList>
    </citation>
    <scope>NUCLEOTIDE SEQUENCE [LARGE SCALE GENOMIC DNA]</scope>
    <source>
        <strain evidence="6 7">GAS242</strain>
    </source>
</reference>
<feature type="domain" description="HTH araC/xylS-type" evidence="4">
    <location>
        <begin position="219"/>
        <end position="320"/>
    </location>
</feature>
<dbReference type="InterPro" id="IPR018060">
    <property type="entry name" value="HTH_AraC"/>
</dbReference>
<name>A0A1M5UZF5_9BRAD</name>
<dbReference type="PANTHER" id="PTHR46796:SF6">
    <property type="entry name" value="ARAC SUBFAMILY"/>
    <property type="match status" value="1"/>
</dbReference>
<dbReference type="Pfam" id="PF14525">
    <property type="entry name" value="AraC_binding_2"/>
    <property type="match status" value="1"/>
</dbReference>
<dbReference type="GO" id="GO:0003700">
    <property type="term" value="F:DNA-binding transcription factor activity"/>
    <property type="evidence" value="ECO:0007669"/>
    <property type="project" value="InterPro"/>
</dbReference>